<feature type="transmembrane region" description="Helical" evidence="16">
    <location>
        <begin position="596"/>
        <end position="618"/>
    </location>
</feature>
<dbReference type="InterPro" id="IPR049883">
    <property type="entry name" value="NOTCH1_EGF-like"/>
</dbReference>
<dbReference type="PANTHER" id="PTHR12011">
    <property type="entry name" value="ADHESION G-PROTEIN COUPLED RECEPTOR"/>
    <property type="match status" value="1"/>
</dbReference>
<organism evidence="21 22">
    <name type="scientific">Channa argus</name>
    <name type="common">Northern snakehead</name>
    <name type="synonym">Ophicephalus argus</name>
    <dbReference type="NCBI Taxonomy" id="215402"/>
    <lineage>
        <taxon>Eukaryota</taxon>
        <taxon>Metazoa</taxon>
        <taxon>Chordata</taxon>
        <taxon>Craniata</taxon>
        <taxon>Vertebrata</taxon>
        <taxon>Euteleostomi</taxon>
        <taxon>Actinopterygii</taxon>
        <taxon>Neopterygii</taxon>
        <taxon>Teleostei</taxon>
        <taxon>Neoteleostei</taxon>
        <taxon>Acanthomorphata</taxon>
        <taxon>Anabantaria</taxon>
        <taxon>Anabantiformes</taxon>
        <taxon>Channoidei</taxon>
        <taxon>Channidae</taxon>
        <taxon>Channa</taxon>
    </lineage>
</organism>
<keyword evidence="5 15" id="KW-0245">EGF-like domain</keyword>
<dbReference type="SUPFAM" id="SSF81321">
    <property type="entry name" value="Family A G protein-coupled receptor-like"/>
    <property type="match status" value="1"/>
</dbReference>
<dbReference type="InterPro" id="IPR000152">
    <property type="entry name" value="EGF-type_Asp/Asn_hydroxyl_site"/>
</dbReference>
<evidence type="ECO:0000256" key="8">
    <source>
        <dbReference type="ARBA" id="ARBA00022737"/>
    </source>
</evidence>
<dbReference type="InterPro" id="IPR000203">
    <property type="entry name" value="GPS"/>
</dbReference>
<evidence type="ECO:0000256" key="5">
    <source>
        <dbReference type="ARBA" id="ARBA00022536"/>
    </source>
</evidence>
<keyword evidence="22" id="KW-1185">Reference proteome</keyword>
<dbReference type="PANTHER" id="PTHR12011:SF433">
    <property type="entry name" value="ADHESION G PROTEIN-COUPLED RECEPTOR E1-LIKE-RELATED"/>
    <property type="match status" value="1"/>
</dbReference>
<evidence type="ECO:0000256" key="1">
    <source>
        <dbReference type="ARBA" id="ARBA00004613"/>
    </source>
</evidence>
<dbReference type="PROSITE" id="PS00010">
    <property type="entry name" value="ASX_HYDROXYL"/>
    <property type="match status" value="3"/>
</dbReference>
<comment type="caution">
    <text evidence="15">Lacks conserved residue(s) required for the propagation of feature annotation.</text>
</comment>
<evidence type="ECO:0000256" key="2">
    <source>
        <dbReference type="ARBA" id="ARBA00004651"/>
    </source>
</evidence>
<dbReference type="GO" id="GO:0005576">
    <property type="term" value="C:extracellular region"/>
    <property type="evidence" value="ECO:0007669"/>
    <property type="project" value="UniProtKB-SubCell"/>
</dbReference>
<evidence type="ECO:0000256" key="14">
    <source>
        <dbReference type="ARBA" id="ARBA00023180"/>
    </source>
</evidence>
<keyword evidence="11 16" id="KW-1133">Transmembrane helix</keyword>
<dbReference type="InterPro" id="IPR001881">
    <property type="entry name" value="EGF-like_Ca-bd_dom"/>
</dbReference>
<dbReference type="PROSITE" id="PS50026">
    <property type="entry name" value="EGF_3"/>
    <property type="match status" value="3"/>
</dbReference>
<feature type="domain" description="EGF-like" evidence="18">
    <location>
        <begin position="87"/>
        <end position="122"/>
    </location>
</feature>
<dbReference type="PRINTS" id="PR01278">
    <property type="entry name" value="CD97PROTEIN"/>
</dbReference>
<evidence type="ECO:0000259" key="18">
    <source>
        <dbReference type="PROSITE" id="PS50026"/>
    </source>
</evidence>
<evidence type="ECO:0000256" key="11">
    <source>
        <dbReference type="ARBA" id="ARBA00022989"/>
    </source>
</evidence>
<dbReference type="AlphaFoldDB" id="A0A6G1QCC4"/>
<dbReference type="InterPro" id="IPR018097">
    <property type="entry name" value="EGF_Ca-bd_CS"/>
</dbReference>
<dbReference type="SMART" id="SM00181">
    <property type="entry name" value="EGF"/>
    <property type="match status" value="4"/>
</dbReference>
<dbReference type="PROSITE" id="PS50261">
    <property type="entry name" value="G_PROTEIN_RECEP_F2_4"/>
    <property type="match status" value="1"/>
</dbReference>
<dbReference type="InterPro" id="IPR003056">
    <property type="entry name" value="GPCR_2_ADGRE2_ADGRE5"/>
</dbReference>
<gene>
    <name evidence="21" type="ORF">EXN66_Car015746</name>
</gene>
<dbReference type="GO" id="GO:0007189">
    <property type="term" value="P:adenylate cyclase-activating G protein-coupled receptor signaling pathway"/>
    <property type="evidence" value="ECO:0007669"/>
    <property type="project" value="TreeGrafter"/>
</dbReference>
<keyword evidence="12 16" id="KW-0472">Membrane</keyword>
<dbReference type="GO" id="GO:0005509">
    <property type="term" value="F:calcium ion binding"/>
    <property type="evidence" value="ECO:0007669"/>
    <property type="project" value="InterPro"/>
</dbReference>
<dbReference type="InterPro" id="IPR017981">
    <property type="entry name" value="GPCR_2-like_7TM"/>
</dbReference>
<dbReference type="GO" id="GO:0004930">
    <property type="term" value="F:G protein-coupled receptor activity"/>
    <property type="evidence" value="ECO:0007669"/>
    <property type="project" value="InterPro"/>
</dbReference>
<feature type="domain" description="GAIN-B" evidence="19">
    <location>
        <begin position="324"/>
        <end position="488"/>
    </location>
</feature>
<evidence type="ECO:0000256" key="7">
    <source>
        <dbReference type="ARBA" id="ARBA00022729"/>
    </source>
</evidence>
<proteinExistence type="predicted"/>
<comment type="subcellular location">
    <subcellularLocation>
        <location evidence="2">Cell membrane</location>
        <topology evidence="2">Multi-pass membrane protein</topology>
    </subcellularLocation>
    <subcellularLocation>
        <location evidence="1">Secreted</location>
    </subcellularLocation>
</comment>
<dbReference type="SUPFAM" id="SSF57196">
    <property type="entry name" value="EGF/Laminin"/>
    <property type="match status" value="3"/>
</dbReference>
<keyword evidence="7 17" id="KW-0732">Signal</keyword>
<keyword evidence="8" id="KW-0677">Repeat</keyword>
<keyword evidence="4" id="KW-0964">Secreted</keyword>
<feature type="domain" description="EGF-like" evidence="18">
    <location>
        <begin position="138"/>
        <end position="175"/>
    </location>
</feature>
<evidence type="ECO:0000256" key="13">
    <source>
        <dbReference type="ARBA" id="ARBA00023157"/>
    </source>
</evidence>
<dbReference type="CDD" id="cd00054">
    <property type="entry name" value="EGF_CA"/>
    <property type="match status" value="3"/>
</dbReference>
<dbReference type="Gene3D" id="2.10.25.10">
    <property type="entry name" value="Laminin"/>
    <property type="match status" value="3"/>
</dbReference>
<evidence type="ECO:0000313" key="22">
    <source>
        <dbReference type="Proteomes" id="UP000503349"/>
    </source>
</evidence>
<reference evidence="22" key="2">
    <citation type="submission" date="2019-02" db="EMBL/GenBank/DDBJ databases">
        <title>Opniocepnalus argus Var Kimnra genome.</title>
        <authorList>
            <person name="Zhou C."/>
            <person name="Xiao S."/>
        </authorList>
    </citation>
    <scope>NUCLEOTIDE SEQUENCE [LARGE SCALE GENOMIC DNA]</scope>
</reference>
<evidence type="ECO:0000256" key="4">
    <source>
        <dbReference type="ARBA" id="ARBA00022525"/>
    </source>
</evidence>
<dbReference type="PRINTS" id="PR00249">
    <property type="entry name" value="GPCRSECRETIN"/>
</dbReference>
<dbReference type="FunFam" id="2.10.25.10:FF:000014">
    <property type="entry name" value="Latent-transforming growth factor beta-binding protein 3"/>
    <property type="match status" value="1"/>
</dbReference>
<dbReference type="Gene3D" id="1.20.1070.10">
    <property type="entry name" value="Rhodopsin 7-helix transmembrane proteins"/>
    <property type="match status" value="1"/>
</dbReference>
<dbReference type="SMART" id="SM00179">
    <property type="entry name" value="EGF_CA"/>
    <property type="match status" value="4"/>
</dbReference>
<evidence type="ECO:0000313" key="21">
    <source>
        <dbReference type="EMBL" id="KAF3700059.1"/>
    </source>
</evidence>
<dbReference type="Pfam" id="PF00002">
    <property type="entry name" value="7tm_2"/>
    <property type="match status" value="1"/>
</dbReference>
<evidence type="ECO:0000256" key="15">
    <source>
        <dbReference type="PROSITE-ProRule" id="PRU00076"/>
    </source>
</evidence>
<dbReference type="InterPro" id="IPR046338">
    <property type="entry name" value="GAIN_dom_sf"/>
</dbReference>
<feature type="transmembrane region" description="Helical" evidence="16">
    <location>
        <begin position="495"/>
        <end position="518"/>
    </location>
</feature>
<keyword evidence="13" id="KW-1015">Disulfide bond</keyword>
<dbReference type="GO" id="GO:0007166">
    <property type="term" value="P:cell surface receptor signaling pathway"/>
    <property type="evidence" value="ECO:0007669"/>
    <property type="project" value="InterPro"/>
</dbReference>
<keyword evidence="14" id="KW-0325">Glycoprotein</keyword>
<dbReference type="InterPro" id="IPR000742">
    <property type="entry name" value="EGF"/>
</dbReference>
<dbReference type="InterPro" id="IPR057244">
    <property type="entry name" value="GAIN_B"/>
</dbReference>
<keyword evidence="3" id="KW-1003">Cell membrane</keyword>
<dbReference type="PROSITE" id="PS01187">
    <property type="entry name" value="EGF_CA"/>
    <property type="match status" value="1"/>
</dbReference>
<evidence type="ECO:0000256" key="10">
    <source>
        <dbReference type="ARBA" id="ARBA00022889"/>
    </source>
</evidence>
<evidence type="ECO:0000259" key="20">
    <source>
        <dbReference type="PROSITE" id="PS50261"/>
    </source>
</evidence>
<feature type="transmembrane region" description="Helical" evidence="16">
    <location>
        <begin position="530"/>
        <end position="548"/>
    </location>
</feature>
<protein>
    <submittedName>
        <fullName evidence="21">CD97 antigen Leukocyte antigen CD97 CD97 antigen subunit alpha CD97 antigen subunit beta</fullName>
    </submittedName>
</protein>
<reference evidence="21 22" key="1">
    <citation type="submission" date="2019-02" db="EMBL/GenBank/DDBJ databases">
        <title>Opniocepnalus argus genome.</title>
        <authorList>
            <person name="Zhou C."/>
            <person name="Xiao S."/>
        </authorList>
    </citation>
    <scope>NUCLEOTIDE SEQUENCE [LARGE SCALE GENOMIC DNA]</scope>
    <source>
        <strain evidence="21">OARG1902GOOAL</strain>
        <tissue evidence="21">Muscle</tissue>
    </source>
</reference>
<evidence type="ECO:0000256" key="3">
    <source>
        <dbReference type="ARBA" id="ARBA00022475"/>
    </source>
</evidence>
<dbReference type="GO" id="GO:0005886">
    <property type="term" value="C:plasma membrane"/>
    <property type="evidence" value="ECO:0007669"/>
    <property type="project" value="UniProtKB-SubCell"/>
</dbReference>
<feature type="transmembrane region" description="Helical" evidence="16">
    <location>
        <begin position="554"/>
        <end position="576"/>
    </location>
</feature>
<accession>A0A6G1QCC4</accession>
<sequence>MACRWILLILALYTSVIMILSKSTCTKGLSKEKNGTCTDMNECEDNGCGDNAVCFNTYGSYYCQCADGFRSTGDANFTGETTFKCKDINECSEVKDICGPNTICTNTIPKYYCKCSKGFYPTPGVEPYNKSINVNCTDIDECQEENTCGPNTTCINTQGSYYCLCNAGFVLKSGKTNFTDNMEQCEDICKVNKTICGNGTCHHGASSHYCTCNRGFTNYGNNGSQCTTLNCEVFKDMTNLKEDFHAAHNLMMQLKQICLELTEAKSPSQLNGEKILEQLLSAIDKLLSSGSFSYNWKVSIFLDMVDNALKIIGPLIKTPRTKKSFTQTELDLLVQTGTDLPQGTVTLSANKTQLDIHLETAAGHPPHYPGFTTVSLLSYKNLEGIADGFYSGMKPEKNQSFKINSKVVTVTVSNGNTSFLKEPVNLTFYHLTQSVESSHTCAFWDSSEEGGSWSARGCSVVESNREYTVCSCTHLSSFAVLMALYEMENKFELQLITWVGLSLSLICLFICILTFSLIRSIQSPRTTIHLHLCISLFISNLIFLAGISKTGNQVGCAVVAGMLHFFYLAAFCWMCLEGIQLFRMVVLVFNTTFKPLYMMAGGYGVPAVIVAISALVNAKGYGTKTYCWLSLEFIWSFFGPVCVIILLNIFFFLITVWKLAQKFTSLNPDLDNLQKIKAFVITAVAQLCVLGTMWIFGCFQFEKGTIAMSYLFTIFGSLQGAMLFVMHCLFSKQVREEYGNIWSRFCGPQKKTYSEFSNSHFSKAQAYKSSQDTGESQI</sequence>
<feature type="transmembrane region" description="Helical" evidence="16">
    <location>
        <begin position="708"/>
        <end position="730"/>
    </location>
</feature>
<feature type="signal peptide" evidence="17">
    <location>
        <begin position="1"/>
        <end position="21"/>
    </location>
</feature>
<feature type="domain" description="G-protein coupled receptors family 2 profile 2" evidence="20">
    <location>
        <begin position="493"/>
        <end position="731"/>
    </location>
</feature>
<evidence type="ECO:0000259" key="19">
    <source>
        <dbReference type="PROSITE" id="PS50221"/>
    </source>
</evidence>
<feature type="transmembrane region" description="Helical" evidence="16">
    <location>
        <begin position="633"/>
        <end position="657"/>
    </location>
</feature>
<evidence type="ECO:0000256" key="9">
    <source>
        <dbReference type="ARBA" id="ARBA00022837"/>
    </source>
</evidence>
<dbReference type="FunFam" id="1.20.1070.10:FF:000136">
    <property type="entry name" value="Adhesion G protein-coupled receptor E5"/>
    <property type="match status" value="1"/>
</dbReference>
<feature type="domain" description="EGF-like" evidence="18">
    <location>
        <begin position="39"/>
        <end position="72"/>
    </location>
</feature>
<name>A0A6G1QCC4_CHAAH</name>
<evidence type="ECO:0000256" key="12">
    <source>
        <dbReference type="ARBA" id="ARBA00023136"/>
    </source>
</evidence>
<dbReference type="PROSITE" id="PS50221">
    <property type="entry name" value="GAIN_B"/>
    <property type="match status" value="1"/>
</dbReference>
<dbReference type="Proteomes" id="UP000503349">
    <property type="component" value="Chromosome 15"/>
</dbReference>
<dbReference type="SMART" id="SM00303">
    <property type="entry name" value="GPS"/>
    <property type="match status" value="1"/>
</dbReference>
<feature type="transmembrane region" description="Helical" evidence="16">
    <location>
        <begin position="678"/>
        <end position="696"/>
    </location>
</feature>
<feature type="chain" id="PRO_5026065073" evidence="17">
    <location>
        <begin position="22"/>
        <end position="778"/>
    </location>
</feature>
<keyword evidence="6 16" id="KW-0812">Transmembrane</keyword>
<keyword evidence="9" id="KW-0106">Calcium</keyword>
<dbReference type="Pfam" id="PF07645">
    <property type="entry name" value="EGF_CA"/>
    <property type="match status" value="3"/>
</dbReference>
<dbReference type="EMBL" id="CM015726">
    <property type="protein sequence ID" value="KAF3700059.1"/>
    <property type="molecule type" value="Genomic_DNA"/>
</dbReference>
<keyword evidence="10" id="KW-0130">Cell adhesion</keyword>
<dbReference type="Pfam" id="PF01825">
    <property type="entry name" value="GPS"/>
    <property type="match status" value="1"/>
</dbReference>
<evidence type="ECO:0000256" key="17">
    <source>
        <dbReference type="SAM" id="SignalP"/>
    </source>
</evidence>
<dbReference type="GO" id="GO:0007155">
    <property type="term" value="P:cell adhesion"/>
    <property type="evidence" value="ECO:0007669"/>
    <property type="project" value="UniProtKB-KW"/>
</dbReference>
<evidence type="ECO:0000256" key="6">
    <source>
        <dbReference type="ARBA" id="ARBA00022692"/>
    </source>
</evidence>
<dbReference type="Gene3D" id="2.60.220.50">
    <property type="match status" value="1"/>
</dbReference>
<dbReference type="InterPro" id="IPR000832">
    <property type="entry name" value="GPCR_2_secretin-like"/>
</dbReference>
<evidence type="ECO:0000256" key="16">
    <source>
        <dbReference type="SAM" id="Phobius"/>
    </source>
</evidence>